<organism evidence="6 7">
    <name type="scientific">Capronia epimyces CBS 606.96</name>
    <dbReference type="NCBI Taxonomy" id="1182542"/>
    <lineage>
        <taxon>Eukaryota</taxon>
        <taxon>Fungi</taxon>
        <taxon>Dikarya</taxon>
        <taxon>Ascomycota</taxon>
        <taxon>Pezizomycotina</taxon>
        <taxon>Eurotiomycetes</taxon>
        <taxon>Chaetothyriomycetidae</taxon>
        <taxon>Chaetothyriales</taxon>
        <taxon>Herpotrichiellaceae</taxon>
        <taxon>Capronia</taxon>
    </lineage>
</organism>
<gene>
    <name evidence="6" type="ORF">A1O3_08272</name>
</gene>
<dbReference type="Pfam" id="PF11968">
    <property type="entry name" value="Bmt2"/>
    <property type="match status" value="2"/>
</dbReference>
<keyword evidence="4" id="KW-0539">Nucleus</keyword>
<comment type="similarity">
    <text evidence="4">Belongs to the BMT2 family.</text>
</comment>
<sequence>MSGVGKSSSNKASSALRSSKARSRDKALTSGRPPLLSSSKSKPASALNPQRSSLSSKRTRTLIRAHHVLQKRLARARAENDMEQIQDLEAQLAASGGLETYQLASTVGQSAERGGDSSRVLVDWLRPEIEARRRGRKKDSTLAASSPPSSLAHGASPPLTPPPLPLRILEIGALSTTNALNMPRLTSVRRIDLRSSGPGIEEADFMTFPLPDSPDGSGEWEGRRGYDVISLSLVLNYVPDARGRGDMLRRTTMFFSRGHEHEQVDEDFGEHVVMHTEPRSDGQQDNGTDEDEDEDEGEQATQRHPRKRGDDQRQSRRLLPCLFLVLPAPTLLNSRYITPDHLADMLSSLGYSDLEAKTTRKLHYSLWRFDPKRRDEWIAQGGKTVFKKKELNPGSGRNNFCIVLDDPDKG</sequence>
<evidence type="ECO:0000313" key="7">
    <source>
        <dbReference type="Proteomes" id="UP000019478"/>
    </source>
</evidence>
<dbReference type="HOGENOM" id="CLU_041583_1_0_1"/>
<evidence type="ECO:0000313" key="6">
    <source>
        <dbReference type="EMBL" id="EXJ79986.1"/>
    </source>
</evidence>
<feature type="compositionally biased region" description="Low complexity" evidence="5">
    <location>
        <begin position="1"/>
        <end position="18"/>
    </location>
</feature>
<evidence type="ECO:0000256" key="5">
    <source>
        <dbReference type="SAM" id="MobiDB-lite"/>
    </source>
</evidence>
<protein>
    <recommendedName>
        <fullName evidence="4">25S rRNA adenine-N(1) methyltransferase</fullName>
        <ecNumber evidence="4">2.1.1.-</ecNumber>
    </recommendedName>
</protein>
<evidence type="ECO:0000256" key="1">
    <source>
        <dbReference type="ARBA" id="ARBA00022603"/>
    </source>
</evidence>
<dbReference type="Proteomes" id="UP000019478">
    <property type="component" value="Unassembled WGS sequence"/>
</dbReference>
<evidence type="ECO:0000256" key="2">
    <source>
        <dbReference type="ARBA" id="ARBA00022679"/>
    </source>
</evidence>
<keyword evidence="1 4" id="KW-0489">Methyltransferase</keyword>
<comment type="subcellular location">
    <subcellularLocation>
        <location evidence="4">Nucleus</location>
        <location evidence="4">Nucleolus</location>
    </subcellularLocation>
</comment>
<dbReference type="PANTHER" id="PTHR21008">
    <property type="entry name" value="S-ADENOSYLMETHIONINE SENSOR UPSTREAM OF MTORC1-RELATED"/>
    <property type="match status" value="1"/>
</dbReference>
<dbReference type="HAMAP" id="MF_03044">
    <property type="entry name" value="BMT2"/>
    <property type="match status" value="1"/>
</dbReference>
<feature type="binding site" evidence="4">
    <location>
        <position position="172"/>
    </location>
    <ligand>
        <name>S-adenosyl-L-methionine</name>
        <dbReference type="ChEBI" id="CHEBI:59789"/>
    </ligand>
</feature>
<dbReference type="InterPro" id="IPR021867">
    <property type="entry name" value="Bmt2/SAMTOR"/>
</dbReference>
<comment type="function">
    <text evidence="4">S-adenosyl-L-methionine-dependent methyltransferase that specifically methylates the N(1) position of an adenine present in helix 65 in 25S rRNA.</text>
</comment>
<dbReference type="GO" id="GO:0005730">
    <property type="term" value="C:nucleolus"/>
    <property type="evidence" value="ECO:0007669"/>
    <property type="project" value="UniProtKB-SubCell"/>
</dbReference>
<feature type="compositionally biased region" description="Low complexity" evidence="5">
    <location>
        <begin position="141"/>
        <end position="157"/>
    </location>
</feature>
<feature type="compositionally biased region" description="Low complexity" evidence="5">
    <location>
        <begin position="33"/>
        <end position="56"/>
    </location>
</feature>
<evidence type="ECO:0000256" key="3">
    <source>
        <dbReference type="ARBA" id="ARBA00022691"/>
    </source>
</evidence>
<accession>W9XSN6</accession>
<dbReference type="eggNOG" id="ENOG502R82D">
    <property type="taxonomic scope" value="Eukaryota"/>
</dbReference>
<proteinExistence type="inferred from homology"/>
<dbReference type="PANTHER" id="PTHR21008:SF1">
    <property type="entry name" value="25S RRNA (ADENINE(2142)-N(1))-METHYLTRANSFERASE"/>
    <property type="match status" value="1"/>
</dbReference>
<feature type="compositionally biased region" description="Acidic residues" evidence="5">
    <location>
        <begin position="287"/>
        <end position="298"/>
    </location>
</feature>
<name>W9XSN6_9EURO</name>
<dbReference type="EMBL" id="AMGY01000007">
    <property type="protein sequence ID" value="EXJ79986.1"/>
    <property type="molecule type" value="Genomic_DNA"/>
</dbReference>
<keyword evidence="2 4" id="KW-0808">Transferase</keyword>
<feature type="region of interest" description="Disordered" evidence="5">
    <location>
        <begin position="132"/>
        <end position="159"/>
    </location>
</feature>
<comment type="caution">
    <text evidence="6">The sequence shown here is derived from an EMBL/GenBank/DDBJ whole genome shotgun (WGS) entry which is preliminary data.</text>
</comment>
<dbReference type="RefSeq" id="XP_007736560.1">
    <property type="nucleotide sequence ID" value="XM_007738370.1"/>
</dbReference>
<dbReference type="AlphaFoldDB" id="W9XSN6"/>
<keyword evidence="3 4" id="KW-0949">S-adenosyl-L-methionine</keyword>
<feature type="region of interest" description="Disordered" evidence="5">
    <location>
        <begin position="276"/>
        <end position="313"/>
    </location>
</feature>
<feature type="region of interest" description="Disordered" evidence="5">
    <location>
        <begin position="1"/>
        <end position="62"/>
    </location>
</feature>
<keyword evidence="7" id="KW-1185">Reference proteome</keyword>
<feature type="binding site" evidence="4">
    <location>
        <position position="192"/>
    </location>
    <ligand>
        <name>S-adenosyl-L-methionine</name>
        <dbReference type="ChEBI" id="CHEBI:59789"/>
    </ligand>
</feature>
<dbReference type="OrthoDB" id="5954793at2759"/>
<reference evidence="6 7" key="1">
    <citation type="submission" date="2013-03" db="EMBL/GenBank/DDBJ databases">
        <title>The Genome Sequence of Capronia epimyces CBS 606.96.</title>
        <authorList>
            <consortium name="The Broad Institute Genomics Platform"/>
            <person name="Cuomo C."/>
            <person name="de Hoog S."/>
            <person name="Gorbushina A."/>
            <person name="Walker B."/>
            <person name="Young S.K."/>
            <person name="Zeng Q."/>
            <person name="Gargeya S."/>
            <person name="Fitzgerald M."/>
            <person name="Haas B."/>
            <person name="Abouelleil A."/>
            <person name="Allen A.W."/>
            <person name="Alvarado L."/>
            <person name="Arachchi H.M."/>
            <person name="Berlin A.M."/>
            <person name="Chapman S.B."/>
            <person name="Gainer-Dewar J."/>
            <person name="Goldberg J."/>
            <person name="Griggs A."/>
            <person name="Gujja S."/>
            <person name="Hansen M."/>
            <person name="Howarth C."/>
            <person name="Imamovic A."/>
            <person name="Ireland A."/>
            <person name="Larimer J."/>
            <person name="McCowan C."/>
            <person name="Murphy C."/>
            <person name="Pearson M."/>
            <person name="Poon T.W."/>
            <person name="Priest M."/>
            <person name="Roberts A."/>
            <person name="Saif S."/>
            <person name="Shea T."/>
            <person name="Sisk P."/>
            <person name="Sykes S."/>
            <person name="Wortman J."/>
            <person name="Nusbaum C."/>
            <person name="Birren B."/>
        </authorList>
    </citation>
    <scope>NUCLEOTIDE SEQUENCE [LARGE SCALE GENOMIC DNA]</scope>
    <source>
        <strain evidence="6 7">CBS 606.96</strain>
    </source>
</reference>
<evidence type="ECO:0000256" key="4">
    <source>
        <dbReference type="HAMAP-Rule" id="MF_03044"/>
    </source>
</evidence>
<dbReference type="GeneID" id="19172360"/>
<dbReference type="STRING" id="1182542.W9XSN6"/>
<dbReference type="EC" id="2.1.1.-" evidence="4"/>
<dbReference type="GO" id="GO:0016433">
    <property type="term" value="F:rRNA (adenine) methyltransferase activity"/>
    <property type="evidence" value="ECO:0007669"/>
    <property type="project" value="UniProtKB-UniRule"/>
</dbReference>